<evidence type="ECO:0000256" key="4">
    <source>
        <dbReference type="ARBA" id="ARBA00023157"/>
    </source>
</evidence>
<dbReference type="SUPFAM" id="SSF52058">
    <property type="entry name" value="L domain-like"/>
    <property type="match status" value="2"/>
</dbReference>
<dbReference type="InterPro" id="IPR003599">
    <property type="entry name" value="Ig_sub"/>
</dbReference>
<evidence type="ECO:0000313" key="10">
    <source>
        <dbReference type="Proteomes" id="UP000694845"/>
    </source>
</evidence>
<dbReference type="SMART" id="SM00408">
    <property type="entry name" value="IGc2"/>
    <property type="match status" value="1"/>
</dbReference>
<dbReference type="PROSITE" id="PS50835">
    <property type="entry name" value="IG_LIKE"/>
    <property type="match status" value="1"/>
</dbReference>
<evidence type="ECO:0000256" key="2">
    <source>
        <dbReference type="ARBA" id="ARBA00022729"/>
    </source>
</evidence>
<dbReference type="InterPro" id="IPR007110">
    <property type="entry name" value="Ig-like_dom"/>
</dbReference>
<dbReference type="InterPro" id="IPR000483">
    <property type="entry name" value="Cys-rich_flank_reg_C"/>
</dbReference>
<sequence length="769" mass="86648">MELPLNMNMELFAVVVVLFYIGRLLGSCQAATCHAHCDYDHVTRRADCSYRNLDCIPVNYPDSLVMDLSHNKISILEAADFNRTLTQLVELYLDFNNISDLTSLMTSTEMASLKKLSIKHNIVVHLDYSCRLDSLEDISLDNNLINSFHEFPHCQSLKRFSADSNELQRTDMFLFDCCFPSFISMRFNRITSLIIHFFLRPLSGNWTVLLDHNEISTVYMDNWDRIDLGLLSLSHNRLRNAYVQAPNELIISSNGLLGFDNGFGVYQHENKFMEKLDVRNNSFDSLIQPDWAEGLKILYADDNMLTNLSSTTLQGFVNLTELHLANNRLLFISSTALNQLTMLRSFYLDGNALTSLFGGIFCTQAELVELSITNNQLSVLHPNYFIGLDSLERLYLAGNRLLYVHSVVFRHMPGLITSDFSHNELEIFDITNCSLLSNLQYVLLDHNLINDSSYIRGPCNNLVVLDIGFNRIEVVSVDSLTARNRALSRLELEGNPLQCDCRLKGLREWLLNNPPSSLPRCQGPPKNSGRVVTDLDIHDFSCHPPKAVIDKNNLTVTVGQTATLSCTAVGVPVPIITWLDPNGTVITDKRHGRFVIIERSTLHIIPANKPDHGMYTCLVRNPLGETDRAVVNLTVMTIPPTITSFCASSAGAVLPTVFVTLVITLTVVGLVFRLRHRRNARPRPNPAFSGQQSKITVDFRKQKATHEEGGYVTKVDDGTYMTPTQRDQESTYEDTSGDVYEVTGMQMSQQNQQQITHDNDDVYEPVSVS</sequence>
<feature type="domain" description="Ig-like" evidence="9">
    <location>
        <begin position="545"/>
        <end position="634"/>
    </location>
</feature>
<evidence type="ECO:0000256" key="3">
    <source>
        <dbReference type="ARBA" id="ARBA00022737"/>
    </source>
</evidence>
<dbReference type="KEGG" id="aplc:110986974"/>
<evidence type="ECO:0000256" key="7">
    <source>
        <dbReference type="SAM" id="Phobius"/>
    </source>
</evidence>
<dbReference type="CDD" id="cd00096">
    <property type="entry name" value="Ig"/>
    <property type="match status" value="1"/>
</dbReference>
<feature type="region of interest" description="Disordered" evidence="6">
    <location>
        <begin position="747"/>
        <end position="769"/>
    </location>
</feature>
<feature type="signal peptide" evidence="8">
    <location>
        <begin position="1"/>
        <end position="30"/>
    </location>
</feature>
<dbReference type="PANTHER" id="PTHR45842">
    <property type="entry name" value="SYNAPTIC ADHESION-LIKE MOLECULE SALM"/>
    <property type="match status" value="1"/>
</dbReference>
<dbReference type="Pfam" id="PF13927">
    <property type="entry name" value="Ig_3"/>
    <property type="match status" value="1"/>
</dbReference>
<dbReference type="InterPro" id="IPR032675">
    <property type="entry name" value="LRR_dom_sf"/>
</dbReference>
<dbReference type="SUPFAM" id="SSF48726">
    <property type="entry name" value="Immunoglobulin"/>
    <property type="match status" value="1"/>
</dbReference>
<dbReference type="InterPro" id="IPR050467">
    <property type="entry name" value="LRFN"/>
</dbReference>
<evidence type="ECO:0000259" key="9">
    <source>
        <dbReference type="PROSITE" id="PS50835"/>
    </source>
</evidence>
<accession>A0A8B7ZHB4</accession>
<feature type="chain" id="PRO_5033997586" evidence="8">
    <location>
        <begin position="31"/>
        <end position="769"/>
    </location>
</feature>
<evidence type="ECO:0000313" key="11">
    <source>
        <dbReference type="RefSeq" id="XP_022105038.1"/>
    </source>
</evidence>
<feature type="transmembrane region" description="Helical" evidence="7">
    <location>
        <begin position="652"/>
        <end position="674"/>
    </location>
</feature>
<dbReference type="RefSeq" id="XP_022105038.1">
    <property type="nucleotide sequence ID" value="XM_022249346.1"/>
</dbReference>
<proteinExistence type="predicted"/>
<dbReference type="InterPro" id="IPR036179">
    <property type="entry name" value="Ig-like_dom_sf"/>
</dbReference>
<dbReference type="FunFam" id="2.60.40.10:FF:000032">
    <property type="entry name" value="palladin isoform X1"/>
    <property type="match status" value="1"/>
</dbReference>
<keyword evidence="7" id="KW-0472">Membrane</keyword>
<keyword evidence="1" id="KW-0433">Leucine-rich repeat</keyword>
<dbReference type="PROSITE" id="PS51450">
    <property type="entry name" value="LRR"/>
    <property type="match status" value="1"/>
</dbReference>
<dbReference type="Proteomes" id="UP000694845">
    <property type="component" value="Unplaced"/>
</dbReference>
<dbReference type="AlphaFoldDB" id="A0A8B7ZHB4"/>
<dbReference type="SMART" id="SM00369">
    <property type="entry name" value="LRR_TYP"/>
    <property type="match status" value="7"/>
</dbReference>
<dbReference type="OrthoDB" id="643377at2759"/>
<protein>
    <submittedName>
        <fullName evidence="11">Leucine-rich repeats and immunoglobulin-like domains protein 2</fullName>
    </submittedName>
</protein>
<dbReference type="SMART" id="SM00409">
    <property type="entry name" value="IG"/>
    <property type="match status" value="1"/>
</dbReference>
<keyword evidence="2 8" id="KW-0732">Signal</keyword>
<gene>
    <name evidence="11" type="primary">LOC110986974</name>
</gene>
<evidence type="ECO:0000256" key="5">
    <source>
        <dbReference type="ARBA" id="ARBA00023319"/>
    </source>
</evidence>
<keyword evidence="7" id="KW-0812">Transmembrane</keyword>
<reference evidence="11" key="1">
    <citation type="submission" date="2025-08" db="UniProtKB">
        <authorList>
            <consortium name="RefSeq"/>
        </authorList>
    </citation>
    <scope>IDENTIFICATION</scope>
</reference>
<dbReference type="Gene3D" id="2.60.40.10">
    <property type="entry name" value="Immunoglobulins"/>
    <property type="match status" value="1"/>
</dbReference>
<dbReference type="Gene3D" id="3.80.10.10">
    <property type="entry name" value="Ribonuclease Inhibitor"/>
    <property type="match status" value="3"/>
</dbReference>
<name>A0A8B7ZHB4_ACAPL</name>
<keyword evidence="7" id="KW-1133">Transmembrane helix</keyword>
<keyword evidence="5" id="KW-0393">Immunoglobulin domain</keyword>
<dbReference type="Pfam" id="PF13855">
    <property type="entry name" value="LRR_8"/>
    <property type="match status" value="1"/>
</dbReference>
<dbReference type="InterPro" id="IPR003598">
    <property type="entry name" value="Ig_sub2"/>
</dbReference>
<dbReference type="GeneID" id="110986974"/>
<evidence type="ECO:0000256" key="6">
    <source>
        <dbReference type="SAM" id="MobiDB-lite"/>
    </source>
</evidence>
<evidence type="ECO:0000256" key="1">
    <source>
        <dbReference type="ARBA" id="ARBA00022614"/>
    </source>
</evidence>
<evidence type="ECO:0000256" key="8">
    <source>
        <dbReference type="SAM" id="SignalP"/>
    </source>
</evidence>
<keyword evidence="4" id="KW-1015">Disulfide bond</keyword>
<organism evidence="10 11">
    <name type="scientific">Acanthaster planci</name>
    <name type="common">Crown-of-thorns starfish</name>
    <dbReference type="NCBI Taxonomy" id="133434"/>
    <lineage>
        <taxon>Eukaryota</taxon>
        <taxon>Metazoa</taxon>
        <taxon>Echinodermata</taxon>
        <taxon>Eleutherozoa</taxon>
        <taxon>Asterozoa</taxon>
        <taxon>Asteroidea</taxon>
        <taxon>Valvatacea</taxon>
        <taxon>Valvatida</taxon>
        <taxon>Acanthasteridae</taxon>
        <taxon>Acanthaster</taxon>
    </lineage>
</organism>
<dbReference type="InterPro" id="IPR003591">
    <property type="entry name" value="Leu-rich_rpt_typical-subtyp"/>
</dbReference>
<dbReference type="InterPro" id="IPR001611">
    <property type="entry name" value="Leu-rich_rpt"/>
</dbReference>
<dbReference type="PANTHER" id="PTHR45842:SF25">
    <property type="entry name" value="CARBOXYPEPTIDASE N SUBUNIT 2-LIKE"/>
    <property type="match status" value="1"/>
</dbReference>
<dbReference type="SMART" id="SM00082">
    <property type="entry name" value="LRRCT"/>
    <property type="match status" value="1"/>
</dbReference>
<keyword evidence="10" id="KW-1185">Reference proteome</keyword>
<dbReference type="InterPro" id="IPR013783">
    <property type="entry name" value="Ig-like_fold"/>
</dbReference>
<keyword evidence="3" id="KW-0677">Repeat</keyword>